<evidence type="ECO:0000256" key="1">
    <source>
        <dbReference type="SAM" id="Phobius"/>
    </source>
</evidence>
<feature type="transmembrane region" description="Helical" evidence="1">
    <location>
        <begin position="64"/>
        <end position="87"/>
    </location>
</feature>
<keyword evidence="1" id="KW-0812">Transmembrane</keyword>
<comment type="caution">
    <text evidence="2">The sequence shown here is derived from an EMBL/GenBank/DDBJ whole genome shotgun (WGS) entry which is preliminary data.</text>
</comment>
<keyword evidence="1" id="KW-1133">Transmembrane helix</keyword>
<reference evidence="2 3" key="1">
    <citation type="submission" date="2013-01" db="EMBL/GenBank/DDBJ databases">
        <authorList>
            <person name="Bench S."/>
        </authorList>
    </citation>
    <scope>NUCLEOTIDE SEQUENCE [LARGE SCALE GENOMIC DNA]</scope>
    <source>
        <strain evidence="2 3">WH 0005</strain>
    </source>
</reference>
<evidence type="ECO:0000313" key="2">
    <source>
        <dbReference type="EMBL" id="CCQ55158.1"/>
    </source>
</evidence>
<proteinExistence type="predicted"/>
<protein>
    <recommendedName>
        <fullName evidence="4">Mobilization protein</fullName>
    </recommendedName>
</protein>
<name>T2IQ41_CROWT</name>
<organism evidence="2 3">
    <name type="scientific">Crocosphaera watsonii WH 0005</name>
    <dbReference type="NCBI Taxonomy" id="423472"/>
    <lineage>
        <taxon>Bacteria</taxon>
        <taxon>Bacillati</taxon>
        <taxon>Cyanobacteriota</taxon>
        <taxon>Cyanophyceae</taxon>
        <taxon>Oscillatoriophycideae</taxon>
        <taxon>Chroococcales</taxon>
        <taxon>Aphanothecaceae</taxon>
        <taxon>Crocosphaera</taxon>
    </lineage>
</organism>
<evidence type="ECO:0000313" key="3">
    <source>
        <dbReference type="Proteomes" id="UP000017981"/>
    </source>
</evidence>
<dbReference type="EMBL" id="CAQL01000299">
    <property type="protein sequence ID" value="CCQ55158.1"/>
    <property type="molecule type" value="Genomic_DNA"/>
</dbReference>
<evidence type="ECO:0008006" key="4">
    <source>
        <dbReference type="Google" id="ProtNLM"/>
    </source>
</evidence>
<gene>
    <name evidence="2" type="ORF">CWATWH0005_5470</name>
</gene>
<dbReference type="AlphaFoldDB" id="T2IQ41"/>
<keyword evidence="1" id="KW-0472">Membrane</keyword>
<accession>T2IQ41</accession>
<dbReference type="Proteomes" id="UP000017981">
    <property type="component" value="Unassembled WGS sequence"/>
</dbReference>
<reference evidence="2 3" key="2">
    <citation type="submission" date="2013-09" db="EMBL/GenBank/DDBJ databases">
        <title>Whole genome comparison of six Crocosphaera watsonii strains with differing phenotypes.</title>
        <authorList>
            <person name="Bench S.R."/>
            <person name="Heller P."/>
            <person name="Frank I."/>
            <person name="Arciniega M."/>
            <person name="Shilova I.N."/>
            <person name="Zehr J.P."/>
        </authorList>
    </citation>
    <scope>NUCLEOTIDE SEQUENCE [LARGE SCALE GENOMIC DNA]</scope>
    <source>
        <strain evidence="2 3">WH 0005</strain>
    </source>
</reference>
<sequence>MHLGDLEKNLQQKLEQDKLKTDQIRQQNLQAFQQDSQHIFKDALSSINKNTGQITQQVLIWSKWVAYLPAATFLLTLVGTLAGSWGMSRYLTNQFQQIQTNKATLNQLKQETWGIELYQTNQGKFIILPPNSPHKTDWKCKGKPCIKL</sequence>